<gene>
    <name evidence="6" type="ORF">C8N34_102456</name>
</gene>
<dbReference type="Pfam" id="PF17871">
    <property type="entry name" value="AAA_lid_9"/>
    <property type="match status" value="1"/>
</dbReference>
<feature type="region of interest" description="Disordered" evidence="4">
    <location>
        <begin position="164"/>
        <end position="216"/>
    </location>
</feature>
<evidence type="ECO:0000313" key="7">
    <source>
        <dbReference type="Proteomes" id="UP000244224"/>
    </source>
</evidence>
<dbReference type="InterPro" id="IPR050130">
    <property type="entry name" value="ClpA_ClpB"/>
</dbReference>
<feature type="compositionally biased region" description="Basic and acidic residues" evidence="4">
    <location>
        <begin position="179"/>
        <end position="216"/>
    </location>
</feature>
<dbReference type="EMBL" id="QBKP01000002">
    <property type="protein sequence ID" value="PTX52638.1"/>
    <property type="molecule type" value="Genomic_DNA"/>
</dbReference>
<comment type="caution">
    <text evidence="6">The sequence shown here is derived from an EMBL/GenBank/DDBJ whole genome shotgun (WGS) entry which is preliminary data.</text>
</comment>
<evidence type="ECO:0000256" key="1">
    <source>
        <dbReference type="ARBA" id="ARBA00022737"/>
    </source>
</evidence>
<name>A0A2T6B9D3_9RHOB</name>
<dbReference type="Pfam" id="PF00004">
    <property type="entry name" value="AAA"/>
    <property type="match status" value="1"/>
</dbReference>
<dbReference type="GO" id="GO:0005737">
    <property type="term" value="C:cytoplasm"/>
    <property type="evidence" value="ECO:0007669"/>
    <property type="project" value="TreeGrafter"/>
</dbReference>
<dbReference type="GO" id="GO:0005524">
    <property type="term" value="F:ATP binding"/>
    <property type="evidence" value="ECO:0007669"/>
    <property type="project" value="UniProtKB-KW"/>
</dbReference>
<evidence type="ECO:0000256" key="2">
    <source>
        <dbReference type="ARBA" id="ARBA00022741"/>
    </source>
</evidence>
<sequence>MIDQLLADASRIAEDYRYDRVEAEHLLFVLLNGESGREQIRALGLDHDEILSNLLAGFRYHKRRSSIEPRRLIVSDQVMQTLENSTSGRTVRVAPVLDLLKVSHPEESTVAAPRRASKARASRSSTDILLREPLPDLDELLDGLEQEEMFSGFDRICEEVFDGPKAKSKRSETTGLMDGARRSEEDRTRVSPEEVSESRERSQPPKSSLSEKERTEALRAVERSLRDLTEQHRQGGLDPVVGRDREIDQICEVLMRRRKSNVLLVGDPGVGKTALMEGVAARIARAADPTLSSRPVLQASLGALVAGARYRGDFEIRMELLIELAAERKAVLFFDEMQMLIGAGATAERGMDGANLLKPALARDGLSLVGATTHDEMELIRADAALMRRFELIRVREPRVDLMRDILKGAATPYLSHHRLTADERMLDRVIDFAEAYLPDRRFPDKAFDVLDTACVRARLAGRRSVQVGDVREAVRRLGGTLPHLEPLADSDQQESIRNLVSRLELRVSGHRQAVQDLASVVVGRRKDDLLTVHLDGPEGVGRRTLALALASELDLSPVELTTTSGIDAARVALTTALERESPRLIILNIDTPFDHSVSETVDMILSEDSIFTSIGKRISLKRSIAIIKKNVSKDTYGFATVKNRDQKGNSDIQTIPMPSFSGQRLKEAIRFEIARLSKIWSDSGRSRPIPSENDIFQRLSGESCLWSDLSKVCIDAMDES</sequence>
<dbReference type="Proteomes" id="UP000244224">
    <property type="component" value="Unassembled WGS sequence"/>
</dbReference>
<dbReference type="SMART" id="SM00382">
    <property type="entry name" value="AAA"/>
    <property type="match status" value="2"/>
</dbReference>
<dbReference type="AlphaFoldDB" id="A0A2T6B9D3"/>
<evidence type="ECO:0000256" key="4">
    <source>
        <dbReference type="SAM" id="MobiDB-lite"/>
    </source>
</evidence>
<reference evidence="6 7" key="1">
    <citation type="submission" date="2018-04" db="EMBL/GenBank/DDBJ databases">
        <title>Genomic Encyclopedia of Archaeal and Bacterial Type Strains, Phase II (KMG-II): from individual species to whole genera.</title>
        <authorList>
            <person name="Goeker M."/>
        </authorList>
    </citation>
    <scope>NUCLEOTIDE SEQUENCE [LARGE SCALE GENOMIC DNA]</scope>
    <source>
        <strain evidence="6 7">DSM 21823</strain>
    </source>
</reference>
<feature type="domain" description="AAA+ ATPase" evidence="5">
    <location>
        <begin position="529"/>
        <end position="676"/>
    </location>
</feature>
<dbReference type="SUPFAM" id="SSF52540">
    <property type="entry name" value="P-loop containing nucleoside triphosphate hydrolases"/>
    <property type="match status" value="2"/>
</dbReference>
<dbReference type="RefSeq" id="WP_108128045.1">
    <property type="nucleotide sequence ID" value="NZ_QBKP01000002.1"/>
</dbReference>
<organism evidence="6 7">
    <name type="scientific">Gemmobacter caeni</name>
    <dbReference type="NCBI Taxonomy" id="589035"/>
    <lineage>
        <taxon>Bacteria</taxon>
        <taxon>Pseudomonadati</taxon>
        <taxon>Pseudomonadota</taxon>
        <taxon>Alphaproteobacteria</taxon>
        <taxon>Rhodobacterales</taxon>
        <taxon>Paracoccaceae</taxon>
        <taxon>Gemmobacter</taxon>
    </lineage>
</organism>
<evidence type="ECO:0000256" key="3">
    <source>
        <dbReference type="ARBA" id="ARBA00022840"/>
    </source>
</evidence>
<keyword evidence="7" id="KW-1185">Reference proteome</keyword>
<dbReference type="InterPro" id="IPR036628">
    <property type="entry name" value="Clp_N_dom_sf"/>
</dbReference>
<dbReference type="InterPro" id="IPR003593">
    <property type="entry name" value="AAA+_ATPase"/>
</dbReference>
<dbReference type="PANTHER" id="PTHR11638:SF18">
    <property type="entry name" value="HEAT SHOCK PROTEIN 104"/>
    <property type="match status" value="1"/>
</dbReference>
<dbReference type="InterPro" id="IPR041546">
    <property type="entry name" value="ClpA/ClpB_AAA_lid"/>
</dbReference>
<keyword evidence="3" id="KW-0067">ATP-binding</keyword>
<dbReference type="GO" id="GO:0016887">
    <property type="term" value="F:ATP hydrolysis activity"/>
    <property type="evidence" value="ECO:0007669"/>
    <property type="project" value="InterPro"/>
</dbReference>
<evidence type="ECO:0000259" key="5">
    <source>
        <dbReference type="SMART" id="SM00382"/>
    </source>
</evidence>
<accession>A0A2T6B9D3</accession>
<dbReference type="OrthoDB" id="9803641at2"/>
<dbReference type="InterPro" id="IPR003959">
    <property type="entry name" value="ATPase_AAA_core"/>
</dbReference>
<dbReference type="GO" id="GO:0034605">
    <property type="term" value="P:cellular response to heat"/>
    <property type="evidence" value="ECO:0007669"/>
    <property type="project" value="TreeGrafter"/>
</dbReference>
<protein>
    <submittedName>
        <fullName evidence="6">ATPase family protein associated with various cellular activities (AAA)</fullName>
    </submittedName>
</protein>
<feature type="domain" description="AAA+ ATPase" evidence="5">
    <location>
        <begin position="258"/>
        <end position="398"/>
    </location>
</feature>
<dbReference type="Gene3D" id="1.10.8.60">
    <property type="match status" value="1"/>
</dbReference>
<feature type="region of interest" description="Disordered" evidence="4">
    <location>
        <begin position="107"/>
        <end position="127"/>
    </location>
</feature>
<dbReference type="SUPFAM" id="SSF81923">
    <property type="entry name" value="Double Clp-N motif"/>
    <property type="match status" value="1"/>
</dbReference>
<dbReference type="CDD" id="cd00009">
    <property type="entry name" value="AAA"/>
    <property type="match status" value="1"/>
</dbReference>
<evidence type="ECO:0000313" key="6">
    <source>
        <dbReference type="EMBL" id="PTX52638.1"/>
    </source>
</evidence>
<proteinExistence type="predicted"/>
<dbReference type="Gene3D" id="3.40.50.300">
    <property type="entry name" value="P-loop containing nucleotide triphosphate hydrolases"/>
    <property type="match status" value="2"/>
</dbReference>
<dbReference type="InterPro" id="IPR027417">
    <property type="entry name" value="P-loop_NTPase"/>
</dbReference>
<dbReference type="PANTHER" id="PTHR11638">
    <property type="entry name" value="ATP-DEPENDENT CLP PROTEASE"/>
    <property type="match status" value="1"/>
</dbReference>
<dbReference type="Gene3D" id="1.10.1780.10">
    <property type="entry name" value="Clp, N-terminal domain"/>
    <property type="match status" value="1"/>
</dbReference>
<keyword evidence="2" id="KW-0547">Nucleotide-binding</keyword>
<keyword evidence="1" id="KW-0677">Repeat</keyword>